<dbReference type="InterPro" id="IPR008735">
    <property type="entry name" value="PSP94"/>
</dbReference>
<protein>
    <recommendedName>
        <fullName evidence="6">Beta-microseminoprotein</fullName>
    </recommendedName>
</protein>
<evidence type="ECO:0000313" key="7">
    <source>
        <dbReference type="Ensembl" id="ENSPCOP00000009006.1"/>
    </source>
</evidence>
<gene>
    <name evidence="7" type="primary">MSMB</name>
</gene>
<keyword evidence="4 6" id="KW-0732">Signal</keyword>
<feature type="chain" id="PRO_5014210374" description="Beta-microseminoprotein" evidence="6">
    <location>
        <begin position="21"/>
        <end position="114"/>
    </location>
</feature>
<comment type="similarity">
    <text evidence="2 6">Belongs to the beta-microseminoprotein family.</text>
</comment>
<dbReference type="GeneTree" id="ENSGT00940000154371"/>
<dbReference type="Proteomes" id="UP000233160">
    <property type="component" value="Unassembled WGS sequence"/>
</dbReference>
<evidence type="ECO:0000256" key="3">
    <source>
        <dbReference type="ARBA" id="ARBA00022525"/>
    </source>
</evidence>
<accession>A0A2K6F4U2</accession>
<evidence type="ECO:0000256" key="5">
    <source>
        <dbReference type="ARBA" id="ARBA00023157"/>
    </source>
</evidence>
<feature type="signal peptide" evidence="6">
    <location>
        <begin position="1"/>
        <end position="20"/>
    </location>
</feature>
<dbReference type="AlphaFoldDB" id="A0A2K6F4U2"/>
<dbReference type="Gene3D" id="2.10.70.10">
    <property type="entry name" value="Complement Module, domain 1"/>
    <property type="match status" value="1"/>
</dbReference>
<comment type="subcellular location">
    <subcellularLocation>
        <location evidence="1 6">Secreted</location>
    </subcellularLocation>
</comment>
<reference evidence="7" key="1">
    <citation type="submission" date="2025-08" db="UniProtKB">
        <authorList>
            <consortium name="Ensembl"/>
        </authorList>
    </citation>
    <scope>IDENTIFICATION</scope>
</reference>
<keyword evidence="3 6" id="KW-0964">Secreted</keyword>
<dbReference type="STRING" id="379532.ENSPCOP00000009006"/>
<dbReference type="Ensembl" id="ENSPCOT00000019568.1">
    <property type="protein sequence ID" value="ENSPCOP00000009006.1"/>
    <property type="gene ID" value="ENSPCOG00000015834.1"/>
</dbReference>
<evidence type="ECO:0000256" key="4">
    <source>
        <dbReference type="ARBA" id="ARBA00022729"/>
    </source>
</evidence>
<evidence type="ECO:0000256" key="1">
    <source>
        <dbReference type="ARBA" id="ARBA00004613"/>
    </source>
</evidence>
<sequence length="114" mass="12364">MNALLGSLLVFATFVTLCNAQCRVIPSEGAVGASPSECRDSDGATHPLKAEWNTGDCEKCSCEENGIHCCSIVLKPAKYDESKCEKIFHQETCSFTVVEKENPAKTCVVNGWTM</sequence>
<evidence type="ECO:0000313" key="8">
    <source>
        <dbReference type="Proteomes" id="UP000233160"/>
    </source>
</evidence>
<dbReference type="OMA" id="ETEIICC"/>
<organism evidence="7 8">
    <name type="scientific">Propithecus coquereli</name>
    <name type="common">Coquerel's sifaka</name>
    <name type="synonym">Propithecus verreauxi coquereli</name>
    <dbReference type="NCBI Taxonomy" id="379532"/>
    <lineage>
        <taxon>Eukaryota</taxon>
        <taxon>Metazoa</taxon>
        <taxon>Chordata</taxon>
        <taxon>Craniata</taxon>
        <taxon>Vertebrata</taxon>
        <taxon>Euteleostomi</taxon>
        <taxon>Mammalia</taxon>
        <taxon>Eutheria</taxon>
        <taxon>Euarchontoglires</taxon>
        <taxon>Primates</taxon>
        <taxon>Strepsirrhini</taxon>
        <taxon>Lemuriformes</taxon>
        <taxon>Indriidae</taxon>
        <taxon>Propithecus</taxon>
    </lineage>
</organism>
<reference evidence="7" key="2">
    <citation type="submission" date="2025-09" db="UniProtKB">
        <authorList>
            <consortium name="Ensembl"/>
        </authorList>
    </citation>
    <scope>IDENTIFICATION</scope>
</reference>
<dbReference type="PANTHER" id="PTHR10500">
    <property type="entry name" value="BETA-MICROSEMINOPROTEIN"/>
    <property type="match status" value="1"/>
</dbReference>
<dbReference type="PANTHER" id="PTHR10500:SF8">
    <property type="entry name" value="BETA-MICROSEMINOPROTEIN"/>
    <property type="match status" value="1"/>
</dbReference>
<dbReference type="Gene3D" id="2.20.25.590">
    <property type="match status" value="1"/>
</dbReference>
<dbReference type="Pfam" id="PF05825">
    <property type="entry name" value="PSP94"/>
    <property type="match status" value="1"/>
</dbReference>
<name>A0A2K6F4U2_PROCO</name>
<keyword evidence="8" id="KW-1185">Reference proteome</keyword>
<evidence type="ECO:0000256" key="6">
    <source>
        <dbReference type="RuleBase" id="RU364124"/>
    </source>
</evidence>
<proteinExistence type="inferred from homology"/>
<keyword evidence="5" id="KW-1015">Disulfide bond</keyword>
<dbReference type="GO" id="GO:0005576">
    <property type="term" value="C:extracellular region"/>
    <property type="evidence" value="ECO:0007669"/>
    <property type="project" value="UniProtKB-SubCell"/>
</dbReference>
<evidence type="ECO:0000256" key="2">
    <source>
        <dbReference type="ARBA" id="ARBA00010352"/>
    </source>
</evidence>